<evidence type="ECO:0000256" key="3">
    <source>
        <dbReference type="ARBA" id="ARBA00022763"/>
    </source>
</evidence>
<dbReference type="NCBIfam" id="TIGR03915">
    <property type="entry name" value="SAM_7_link_chp"/>
    <property type="match status" value="1"/>
</dbReference>
<dbReference type="OrthoDB" id="5290748at2"/>
<dbReference type="KEGG" id="tvl:FAZ95_27650"/>
<accession>A0A4P8IWS0</accession>
<dbReference type="GO" id="GO:0046872">
    <property type="term" value="F:metal ion binding"/>
    <property type="evidence" value="ECO:0007669"/>
    <property type="project" value="UniProtKB-KW"/>
</dbReference>
<sequence length="519" mass="56457">MKSIRIEPSFAVWRHIARALLQEAVAPHEVEWIEAGESAALLSADGTPAFIETEAETHSNAEPATTPAAPTISRTLLAKLETAACYRAPDRWAFLYRVLWRWTQGQRSVVSAHDADGARLAKRIEEVDKELKQMQALLRFRRRDPSLGPPEFVGWFDPRHDVLERAAAHFAKRMGRSSWVIATPYGAAFWDGALLRVDRTTDPEEALTSLSSTGEAATGDAAEALWLAYYESTFNPDYPCEPALPSDLPVRYWKPPADGKAAPSFAVKPLAGIQQTAQTAQTAQAESAVHVPPPEPKPASGALASRPPPASLAACKLCGLWRTKAKPIAGAGPVPAAIMLVGEQPGEQDALSGEPFRGAAGELLDDVLRRAGLERASLYMTNAVKHSKWEMLETPRQTAQGQAALRVHKTPAPNEVEACGYWLGEELERVQPRAVVALGATALRALTRQPLSLSEYLGQTIEHDGWLIVPTYHPAYALRTSDAKLREEIVATLVAALTRAKQLASDLQNLTAKHSLNDV</sequence>
<dbReference type="EMBL" id="CP040078">
    <property type="protein sequence ID" value="QCP52886.1"/>
    <property type="molecule type" value="Genomic_DNA"/>
</dbReference>
<dbReference type="PANTHER" id="PTHR33693">
    <property type="entry name" value="TYPE-5 URACIL-DNA GLYCOSYLASE"/>
    <property type="match status" value="1"/>
</dbReference>
<feature type="domain" description="Uracil-DNA glycosylase-like" evidence="10">
    <location>
        <begin position="329"/>
        <end position="494"/>
    </location>
</feature>
<dbReference type="Pfam" id="PF03167">
    <property type="entry name" value="UDG"/>
    <property type="match status" value="1"/>
</dbReference>
<keyword evidence="5" id="KW-0408">Iron</keyword>
<dbReference type="Proteomes" id="UP000298656">
    <property type="component" value="Chromosome 2"/>
</dbReference>
<dbReference type="Gene3D" id="3.40.470.10">
    <property type="entry name" value="Uracil-DNA glycosylase-like domain"/>
    <property type="match status" value="1"/>
</dbReference>
<dbReference type="PANTHER" id="PTHR33693:SF9">
    <property type="entry name" value="TYPE-4 URACIL-DNA GLYCOSYLASE"/>
    <property type="match status" value="1"/>
</dbReference>
<dbReference type="SMART" id="SM00986">
    <property type="entry name" value="UDG"/>
    <property type="match status" value="1"/>
</dbReference>
<evidence type="ECO:0000256" key="2">
    <source>
        <dbReference type="ARBA" id="ARBA00022723"/>
    </source>
</evidence>
<keyword evidence="12" id="KW-1185">Reference proteome</keyword>
<evidence type="ECO:0000256" key="7">
    <source>
        <dbReference type="ARBA" id="ARBA00023204"/>
    </source>
</evidence>
<dbReference type="SUPFAM" id="SSF52141">
    <property type="entry name" value="Uracil-DNA glycosylase-like"/>
    <property type="match status" value="1"/>
</dbReference>
<keyword evidence="4" id="KW-0378">Hydrolase</keyword>
<feature type="compositionally biased region" description="Low complexity" evidence="9">
    <location>
        <begin position="276"/>
        <end position="285"/>
    </location>
</feature>
<dbReference type="InterPro" id="IPR051536">
    <property type="entry name" value="UDG_Type-4/5"/>
</dbReference>
<keyword evidence="3" id="KW-0227">DNA damage</keyword>
<evidence type="ECO:0000256" key="9">
    <source>
        <dbReference type="SAM" id="MobiDB-lite"/>
    </source>
</evidence>
<dbReference type="RefSeq" id="WP_137335657.1">
    <property type="nucleotide sequence ID" value="NZ_CP040078.1"/>
</dbReference>
<dbReference type="InterPro" id="IPR025404">
    <property type="entry name" value="DUF4130"/>
</dbReference>
<feature type="region of interest" description="Disordered" evidence="9">
    <location>
        <begin position="276"/>
        <end position="306"/>
    </location>
</feature>
<dbReference type="GO" id="GO:0051539">
    <property type="term" value="F:4 iron, 4 sulfur cluster binding"/>
    <property type="evidence" value="ECO:0007669"/>
    <property type="project" value="UniProtKB-KW"/>
</dbReference>
<dbReference type="GO" id="GO:0097506">
    <property type="term" value="F:deaminated base DNA N-glycosylase activity"/>
    <property type="evidence" value="ECO:0007669"/>
    <property type="project" value="UniProtKB-ARBA"/>
</dbReference>
<protein>
    <submittedName>
        <fullName evidence="11">DUF4130 domain-containing protein</fullName>
    </submittedName>
</protein>
<organism evidence="11 12">
    <name type="scientific">Trinickia violacea</name>
    <dbReference type="NCBI Taxonomy" id="2571746"/>
    <lineage>
        <taxon>Bacteria</taxon>
        <taxon>Pseudomonadati</taxon>
        <taxon>Pseudomonadota</taxon>
        <taxon>Betaproteobacteria</taxon>
        <taxon>Burkholderiales</taxon>
        <taxon>Burkholderiaceae</taxon>
        <taxon>Trinickia</taxon>
    </lineage>
</organism>
<keyword evidence="8" id="KW-0175">Coiled coil</keyword>
<dbReference type="SMART" id="SM00987">
    <property type="entry name" value="UreE_C"/>
    <property type="match status" value="1"/>
</dbReference>
<dbReference type="InterPro" id="IPR036895">
    <property type="entry name" value="Uracil-DNA_glycosylase-like_sf"/>
</dbReference>
<dbReference type="Pfam" id="PF13566">
    <property type="entry name" value="DUF4130"/>
    <property type="match status" value="1"/>
</dbReference>
<evidence type="ECO:0000256" key="6">
    <source>
        <dbReference type="ARBA" id="ARBA00023014"/>
    </source>
</evidence>
<keyword evidence="2" id="KW-0479">Metal-binding</keyword>
<name>A0A4P8IWS0_9BURK</name>
<keyword evidence="1" id="KW-0004">4Fe-4S</keyword>
<reference evidence="11 12" key="1">
    <citation type="submission" date="2019-05" db="EMBL/GenBank/DDBJ databases">
        <title>Burkholderia sp. DHOD12, isolated from subtropical forest soil.</title>
        <authorList>
            <person name="Gao Z.-H."/>
            <person name="Qiu L.-H."/>
        </authorList>
    </citation>
    <scope>NUCLEOTIDE SEQUENCE [LARGE SCALE GENOMIC DNA]</scope>
    <source>
        <strain evidence="11 12">DHOD12</strain>
    </source>
</reference>
<keyword evidence="6" id="KW-0411">Iron-sulfur</keyword>
<evidence type="ECO:0000313" key="12">
    <source>
        <dbReference type="Proteomes" id="UP000298656"/>
    </source>
</evidence>
<evidence type="ECO:0000256" key="4">
    <source>
        <dbReference type="ARBA" id="ARBA00022801"/>
    </source>
</evidence>
<dbReference type="InterPro" id="IPR023875">
    <property type="entry name" value="DNA_repair_put"/>
</dbReference>
<evidence type="ECO:0000313" key="11">
    <source>
        <dbReference type="EMBL" id="QCP52886.1"/>
    </source>
</evidence>
<dbReference type="CDD" id="cd10030">
    <property type="entry name" value="UDG-F4_TTUDGA_SPO1dp_like"/>
    <property type="match status" value="1"/>
</dbReference>
<evidence type="ECO:0000256" key="1">
    <source>
        <dbReference type="ARBA" id="ARBA00022485"/>
    </source>
</evidence>
<keyword evidence="7" id="KW-0234">DNA repair</keyword>
<proteinExistence type="predicted"/>
<feature type="coiled-coil region" evidence="8">
    <location>
        <begin position="117"/>
        <end position="144"/>
    </location>
</feature>
<dbReference type="InterPro" id="IPR005122">
    <property type="entry name" value="Uracil-DNA_glycosylase-like"/>
</dbReference>
<dbReference type="AlphaFoldDB" id="A0A4P8IWS0"/>
<evidence type="ECO:0000256" key="8">
    <source>
        <dbReference type="SAM" id="Coils"/>
    </source>
</evidence>
<dbReference type="GO" id="GO:0006281">
    <property type="term" value="P:DNA repair"/>
    <property type="evidence" value="ECO:0007669"/>
    <property type="project" value="UniProtKB-KW"/>
</dbReference>
<evidence type="ECO:0000256" key="5">
    <source>
        <dbReference type="ARBA" id="ARBA00023004"/>
    </source>
</evidence>
<evidence type="ECO:0000259" key="10">
    <source>
        <dbReference type="SMART" id="SM00986"/>
    </source>
</evidence>
<gene>
    <name evidence="11" type="ORF">FAZ95_27650</name>
</gene>